<reference evidence="1" key="1">
    <citation type="submission" date="2022-06" db="EMBL/GenBank/DDBJ databases">
        <title>Leptospira isolates from biofilms formed at urban environments.</title>
        <authorList>
            <person name="Ribeiro P.S."/>
            <person name="Sousa T."/>
            <person name="Carvalho N."/>
            <person name="Aburjaile F."/>
            <person name="Neves F."/>
            <person name="Oliveira D."/>
            <person name="Blanco L."/>
            <person name="Lima J."/>
            <person name="Costa F."/>
            <person name="Brenig B."/>
            <person name="Soares S."/>
            <person name="Ramos R."/>
            <person name="Goes-Neto A."/>
            <person name="Matiuzzi M."/>
            <person name="Azevedo V."/>
            <person name="Ristow P."/>
        </authorList>
    </citation>
    <scope>NUCLEOTIDE SEQUENCE</scope>
    <source>
        <strain evidence="1">VSF7</strain>
    </source>
</reference>
<organism evidence="1 2">
    <name type="scientific">Leptospira levettii</name>
    <dbReference type="NCBI Taxonomy" id="2023178"/>
    <lineage>
        <taxon>Bacteria</taxon>
        <taxon>Pseudomonadati</taxon>
        <taxon>Spirochaetota</taxon>
        <taxon>Spirochaetia</taxon>
        <taxon>Leptospirales</taxon>
        <taxon>Leptospiraceae</taxon>
        <taxon>Leptospira</taxon>
    </lineage>
</organism>
<dbReference type="EMBL" id="JAMQQD010000003">
    <property type="protein sequence ID" value="MCW7515658.1"/>
    <property type="molecule type" value="Genomic_DNA"/>
</dbReference>
<sequence length="52" mass="6117">MVAEDIKSKSSTYLTSLKGEDRERAEYILKLFSKELETMKVFQKTNNKLFKV</sequence>
<gene>
    <name evidence="1" type="ORF">ND810_10880</name>
</gene>
<name>A0AAW5V9F0_9LEPT</name>
<evidence type="ECO:0000313" key="2">
    <source>
        <dbReference type="Proteomes" id="UP001209694"/>
    </source>
</evidence>
<protein>
    <submittedName>
        <fullName evidence="1">Uncharacterized protein</fullName>
    </submittedName>
</protein>
<dbReference type="AlphaFoldDB" id="A0AAW5V9F0"/>
<comment type="caution">
    <text evidence="1">The sequence shown here is derived from an EMBL/GenBank/DDBJ whole genome shotgun (WGS) entry which is preliminary data.</text>
</comment>
<dbReference type="Proteomes" id="UP001209694">
    <property type="component" value="Unassembled WGS sequence"/>
</dbReference>
<accession>A0AAW5V9F0</accession>
<evidence type="ECO:0000313" key="1">
    <source>
        <dbReference type="EMBL" id="MCW7515658.1"/>
    </source>
</evidence>
<dbReference type="RefSeq" id="WP_265356118.1">
    <property type="nucleotide sequence ID" value="NZ_JAMQPS010000002.1"/>
</dbReference>
<proteinExistence type="predicted"/>